<evidence type="ECO:0000259" key="13">
    <source>
        <dbReference type="Pfam" id="PF07715"/>
    </source>
</evidence>
<dbReference type="InterPro" id="IPR012910">
    <property type="entry name" value="Plug_dom"/>
</dbReference>
<proteinExistence type="inferred from homology"/>
<dbReference type="Proteomes" id="UP000663929">
    <property type="component" value="Chromosome"/>
</dbReference>
<dbReference type="PANTHER" id="PTHR30069">
    <property type="entry name" value="TONB-DEPENDENT OUTER MEMBRANE RECEPTOR"/>
    <property type="match status" value="1"/>
</dbReference>
<dbReference type="InterPro" id="IPR037066">
    <property type="entry name" value="Plug_dom_sf"/>
</dbReference>
<evidence type="ECO:0000256" key="3">
    <source>
        <dbReference type="ARBA" id="ARBA00022452"/>
    </source>
</evidence>
<accession>A0A8A4TL70</accession>
<protein>
    <submittedName>
        <fullName evidence="14">TonB-dependent receptor</fullName>
    </submittedName>
</protein>
<evidence type="ECO:0000259" key="12">
    <source>
        <dbReference type="Pfam" id="PF00593"/>
    </source>
</evidence>
<evidence type="ECO:0000256" key="7">
    <source>
        <dbReference type="ARBA" id="ARBA00023136"/>
    </source>
</evidence>
<dbReference type="InterPro" id="IPR039426">
    <property type="entry name" value="TonB-dep_rcpt-like"/>
</dbReference>
<evidence type="ECO:0000256" key="11">
    <source>
        <dbReference type="RuleBase" id="RU003357"/>
    </source>
</evidence>
<dbReference type="GO" id="GO:0015344">
    <property type="term" value="F:siderophore uptake transmembrane transporter activity"/>
    <property type="evidence" value="ECO:0007669"/>
    <property type="project" value="TreeGrafter"/>
</dbReference>
<keyword evidence="2 10" id="KW-0813">Transport</keyword>
<evidence type="ECO:0000256" key="2">
    <source>
        <dbReference type="ARBA" id="ARBA00022448"/>
    </source>
</evidence>
<comment type="subcellular location">
    <subcellularLocation>
        <location evidence="1 10">Cell outer membrane</location>
        <topology evidence="1 10">Multi-pass membrane protein</topology>
    </subcellularLocation>
</comment>
<evidence type="ECO:0000256" key="1">
    <source>
        <dbReference type="ARBA" id="ARBA00004571"/>
    </source>
</evidence>
<dbReference type="AlphaFoldDB" id="A0A8A4TL70"/>
<keyword evidence="8 14" id="KW-0675">Receptor</keyword>
<dbReference type="PROSITE" id="PS52016">
    <property type="entry name" value="TONB_DEPENDENT_REC_3"/>
    <property type="match status" value="1"/>
</dbReference>
<evidence type="ECO:0000256" key="10">
    <source>
        <dbReference type="PROSITE-ProRule" id="PRU01360"/>
    </source>
</evidence>
<dbReference type="Gene3D" id="2.170.130.10">
    <property type="entry name" value="TonB-dependent receptor, plug domain"/>
    <property type="match status" value="1"/>
</dbReference>
<feature type="domain" description="TonB-dependent receptor-like beta-barrel" evidence="12">
    <location>
        <begin position="242"/>
        <end position="671"/>
    </location>
</feature>
<dbReference type="InterPro" id="IPR000531">
    <property type="entry name" value="Beta-barrel_TonB"/>
</dbReference>
<evidence type="ECO:0000256" key="9">
    <source>
        <dbReference type="ARBA" id="ARBA00023237"/>
    </source>
</evidence>
<comment type="similarity">
    <text evidence="10 11">Belongs to the TonB-dependent receptor family.</text>
</comment>
<keyword evidence="4 10" id="KW-0812">Transmembrane</keyword>
<keyword evidence="6 11" id="KW-0798">TonB box</keyword>
<keyword evidence="5" id="KW-0732">Signal</keyword>
<keyword evidence="3 10" id="KW-1134">Transmembrane beta strand</keyword>
<dbReference type="PANTHER" id="PTHR30069:SF29">
    <property type="entry name" value="HEMOGLOBIN AND HEMOGLOBIN-HAPTOGLOBIN-BINDING PROTEIN 1-RELATED"/>
    <property type="match status" value="1"/>
</dbReference>
<dbReference type="InterPro" id="IPR036942">
    <property type="entry name" value="Beta-barrel_TonB_sf"/>
</dbReference>
<evidence type="ECO:0000256" key="6">
    <source>
        <dbReference type="ARBA" id="ARBA00023077"/>
    </source>
</evidence>
<dbReference type="KEGG" id="scor:J3U87_32295"/>
<evidence type="ECO:0000256" key="5">
    <source>
        <dbReference type="ARBA" id="ARBA00022729"/>
    </source>
</evidence>
<name>A0A8A4TL70_SULCO</name>
<evidence type="ECO:0000313" key="15">
    <source>
        <dbReference type="Proteomes" id="UP000663929"/>
    </source>
</evidence>
<dbReference type="SUPFAM" id="SSF56935">
    <property type="entry name" value="Porins"/>
    <property type="match status" value="1"/>
</dbReference>
<dbReference type="GO" id="GO:0009279">
    <property type="term" value="C:cell outer membrane"/>
    <property type="evidence" value="ECO:0007669"/>
    <property type="project" value="UniProtKB-SubCell"/>
</dbReference>
<feature type="domain" description="TonB-dependent receptor plug" evidence="13">
    <location>
        <begin position="55"/>
        <end position="164"/>
    </location>
</feature>
<dbReference type="Pfam" id="PF07715">
    <property type="entry name" value="Plug"/>
    <property type="match status" value="1"/>
</dbReference>
<gene>
    <name evidence="14" type="ORF">J3U87_32295</name>
</gene>
<dbReference type="Gene3D" id="2.40.170.20">
    <property type="entry name" value="TonB-dependent receptor, beta-barrel domain"/>
    <property type="match status" value="1"/>
</dbReference>
<dbReference type="GO" id="GO:0044718">
    <property type="term" value="P:siderophore transmembrane transport"/>
    <property type="evidence" value="ECO:0007669"/>
    <property type="project" value="TreeGrafter"/>
</dbReference>
<dbReference type="EMBL" id="CP071793">
    <property type="protein sequence ID" value="QTD50290.1"/>
    <property type="molecule type" value="Genomic_DNA"/>
</dbReference>
<dbReference type="Pfam" id="PF00593">
    <property type="entry name" value="TonB_dep_Rec_b-barrel"/>
    <property type="match status" value="1"/>
</dbReference>
<reference evidence="14" key="1">
    <citation type="submission" date="2021-03" db="EMBL/GenBank/DDBJ databases">
        <title>Acanthopleuribacteraceae sp. M133.</title>
        <authorList>
            <person name="Wang G."/>
        </authorList>
    </citation>
    <scope>NUCLEOTIDE SEQUENCE</scope>
    <source>
        <strain evidence="14">M133</strain>
    </source>
</reference>
<dbReference type="RefSeq" id="WP_237379920.1">
    <property type="nucleotide sequence ID" value="NZ_CP071793.1"/>
</dbReference>
<evidence type="ECO:0000256" key="4">
    <source>
        <dbReference type="ARBA" id="ARBA00022692"/>
    </source>
</evidence>
<evidence type="ECO:0000313" key="14">
    <source>
        <dbReference type="EMBL" id="QTD50290.1"/>
    </source>
</evidence>
<keyword evidence="15" id="KW-1185">Reference proteome</keyword>
<keyword evidence="7 10" id="KW-0472">Membrane</keyword>
<sequence length="705" mass="78342">MSIAEKGSKALLLFTMTFLSIVAQEGLEFDDLDDMTLEELLNMEIVSATRSSSKLSESPIPISVITAQDIAQSGLDSIPAVLSRLAEIDVLEIGTSQTEVSIRGKNINFNRRLLVLIDGRTEYNDLFGVTLWHAFPIGLNDIERIEVVRGPASALFGANAFSGVINIITKAVDGDRPSVLHLAAGSESAQNAHLFYRHHKGKFGLKASGGVQTAESHETEVAFPGFIRIPTTYNFQGDDDSLDMTRGTLSLNWGPREGLDFKLSAGFSDGELELFPQPGLPREDWDVETTHAHLTVDYQTTAGGMLQLAAYFNGFEYETPLLPTTESVLSTASEGHTFYPSLNEATLFEGSTDTFDVSLQYVGHAMKERFNYVLGLESRTIENDGGLVANSDKDIHSAFANFTYRLTNDHWMIGAGIRVDDDSITDQDIGYTASVLYFPSDTLNIRLSARRAFRAPSLFELFSNIEFNVPRQNNLVRFEGNPNLEVETIENLDLTVTAKLGKSLQLTAELFFEEYQDLIGNPDSGLLADIEFDSENLFTTTTSFQNLSDADNLGLQLGLVWVVSEHASLHANTIWLDPSDLNDLSGETFFTPEYKVNLGWHWRHARGFLIQVDAHYVAETDEEEFKEGDVSPQGPNFTRENQESYTIVNLKLAHSFKALKGLEIYAASRNLLDEDYVAYYEFDTVLKASGERFGREVEGGLSWRF</sequence>
<keyword evidence="9 10" id="KW-0998">Cell outer membrane</keyword>
<evidence type="ECO:0000256" key="8">
    <source>
        <dbReference type="ARBA" id="ARBA00023170"/>
    </source>
</evidence>
<organism evidence="14 15">
    <name type="scientific">Sulfidibacter corallicola</name>
    <dbReference type="NCBI Taxonomy" id="2818388"/>
    <lineage>
        <taxon>Bacteria</taxon>
        <taxon>Pseudomonadati</taxon>
        <taxon>Acidobacteriota</taxon>
        <taxon>Holophagae</taxon>
        <taxon>Acanthopleuribacterales</taxon>
        <taxon>Acanthopleuribacteraceae</taxon>
        <taxon>Sulfidibacter</taxon>
    </lineage>
</organism>